<keyword evidence="11 18" id="KW-0408">Iron</keyword>
<keyword evidence="8 22" id="KW-0732">Signal</keyword>
<feature type="binding site" evidence="18">
    <location>
        <position position="79"/>
    </location>
    <ligand>
        <name>Ca(2+)</name>
        <dbReference type="ChEBI" id="CHEBI:29108"/>
        <label>1</label>
    </ligand>
</feature>
<keyword evidence="13" id="KW-0325">Glycoprotein</keyword>
<evidence type="ECO:0000256" key="3">
    <source>
        <dbReference type="ARBA" id="ARBA00006873"/>
    </source>
</evidence>
<feature type="disulfide bond" evidence="20">
    <location>
        <begin position="203"/>
        <end position="232"/>
    </location>
</feature>
<dbReference type="GO" id="GO:0006979">
    <property type="term" value="P:response to oxidative stress"/>
    <property type="evidence" value="ECO:0007669"/>
    <property type="project" value="InterPro"/>
</dbReference>
<dbReference type="GO" id="GO:0042744">
    <property type="term" value="P:hydrogen peroxide catabolic process"/>
    <property type="evidence" value="ECO:0007669"/>
    <property type="project" value="UniProtKB-KW"/>
</dbReference>
<name>M7YWD3_TRIUA</name>
<evidence type="ECO:0000256" key="11">
    <source>
        <dbReference type="ARBA" id="ARBA00023004"/>
    </source>
</evidence>
<keyword evidence="7 18" id="KW-0479">Metal-binding</keyword>
<dbReference type="OMA" id="DFHAVTC"/>
<feature type="binding site" evidence="17">
    <location>
        <position position="166"/>
    </location>
    <ligand>
        <name>substrate</name>
    </ligand>
</feature>
<dbReference type="FunFam" id="1.10.520.10:FF:000009">
    <property type="entry name" value="Peroxidase"/>
    <property type="match status" value="1"/>
</dbReference>
<feature type="binding site" evidence="18">
    <location>
        <position position="246"/>
    </location>
    <ligand>
        <name>Ca(2+)</name>
        <dbReference type="ChEBI" id="CHEBI:29108"/>
        <label>2</label>
    </ligand>
</feature>
<proteinExistence type="inferred from homology"/>
<evidence type="ECO:0000256" key="20">
    <source>
        <dbReference type="PIRSR" id="PIRSR600823-5"/>
    </source>
</evidence>
<feature type="disulfide bond" evidence="20">
    <location>
        <begin position="124"/>
        <end position="322"/>
    </location>
</feature>
<evidence type="ECO:0000256" key="6">
    <source>
        <dbReference type="ARBA" id="ARBA00022617"/>
    </source>
</evidence>
<dbReference type="PRINTS" id="PR00461">
    <property type="entry name" value="PLPEROXIDASE"/>
</dbReference>
<feature type="disulfide bond" evidence="20">
    <location>
        <begin position="40"/>
        <end position="118"/>
    </location>
</feature>
<evidence type="ECO:0000259" key="23">
    <source>
        <dbReference type="PROSITE" id="PS50873"/>
    </source>
</evidence>
<organism evidence="24">
    <name type="scientific">Triticum urartu</name>
    <name type="common">Red wild einkorn</name>
    <name type="synonym">Crithodium urartu</name>
    <dbReference type="NCBI Taxonomy" id="4572"/>
    <lineage>
        <taxon>Eukaryota</taxon>
        <taxon>Viridiplantae</taxon>
        <taxon>Streptophyta</taxon>
        <taxon>Embryophyta</taxon>
        <taxon>Tracheophyta</taxon>
        <taxon>Spermatophyta</taxon>
        <taxon>Magnoliopsida</taxon>
        <taxon>Liliopsida</taxon>
        <taxon>Poales</taxon>
        <taxon>Poaceae</taxon>
        <taxon>BOP clade</taxon>
        <taxon>Pooideae</taxon>
        <taxon>Triticodae</taxon>
        <taxon>Triticeae</taxon>
        <taxon>Triticinae</taxon>
        <taxon>Triticum</taxon>
    </lineage>
</organism>
<feature type="binding site" evidence="18">
    <location>
        <position position="249"/>
    </location>
    <ligand>
        <name>Ca(2+)</name>
        <dbReference type="ChEBI" id="CHEBI:29108"/>
        <label>2</label>
    </ligand>
</feature>
<dbReference type="InterPro" id="IPR019793">
    <property type="entry name" value="Peroxidases_heam-ligand_BS"/>
</dbReference>
<dbReference type="AlphaFoldDB" id="M7YWD3"/>
<dbReference type="PRINTS" id="PR00458">
    <property type="entry name" value="PEROXIDASE"/>
</dbReference>
<dbReference type="GO" id="GO:0140825">
    <property type="term" value="F:lactoperoxidase activity"/>
    <property type="evidence" value="ECO:0007669"/>
    <property type="project" value="UniProtKB-EC"/>
</dbReference>
<feature type="disulfide bond" evidence="20">
    <location>
        <begin position="73"/>
        <end position="78"/>
    </location>
</feature>
<dbReference type="InterPro" id="IPR019794">
    <property type="entry name" value="Peroxidases_AS"/>
</dbReference>
<keyword evidence="6" id="KW-0349">Heme</keyword>
<gene>
    <name evidence="24" type="ORF">TRIUR3_03591</name>
</gene>
<comment type="cofactor">
    <cofactor evidence="18">
        <name>heme b</name>
        <dbReference type="ChEBI" id="CHEBI:60344"/>
    </cofactor>
    <text evidence="18">Binds 1 heme b (iron(II)-protoporphyrin IX) group per subunit.</text>
</comment>
<feature type="binding site" evidence="18">
    <location>
        <position position="72"/>
    </location>
    <ligand>
        <name>Ca(2+)</name>
        <dbReference type="ChEBI" id="CHEBI:29108"/>
        <label>1</label>
    </ligand>
</feature>
<feature type="active site" description="Proton acceptor" evidence="16">
    <location>
        <position position="71"/>
    </location>
</feature>
<evidence type="ECO:0000256" key="2">
    <source>
        <dbReference type="ARBA" id="ARBA00004613"/>
    </source>
</evidence>
<comment type="subcellular location">
    <subcellularLocation>
        <location evidence="2">Secreted</location>
    </subcellularLocation>
</comment>
<feature type="binding site" evidence="18">
    <location>
        <position position="77"/>
    </location>
    <ligand>
        <name>Ca(2+)</name>
        <dbReference type="ChEBI" id="CHEBI:29108"/>
        <label>1</label>
    </ligand>
</feature>
<feature type="compositionally biased region" description="Basic and acidic residues" evidence="21">
    <location>
        <begin position="386"/>
        <end position="401"/>
    </location>
</feature>
<evidence type="ECO:0000256" key="1">
    <source>
        <dbReference type="ARBA" id="ARBA00000189"/>
    </source>
</evidence>
<reference evidence="24" key="1">
    <citation type="journal article" date="2013" name="Nature">
        <title>Draft genome of the wheat A-genome progenitor Triticum urartu.</title>
        <authorList>
            <person name="Ling H.Q."/>
            <person name="Zhao S."/>
            <person name="Liu D."/>
            <person name="Wang J."/>
            <person name="Sun H."/>
            <person name="Zhang C."/>
            <person name="Fan H."/>
            <person name="Li D."/>
            <person name="Dong L."/>
            <person name="Tao Y."/>
            <person name="Gao C."/>
            <person name="Wu H."/>
            <person name="Li Y."/>
            <person name="Cui Y."/>
            <person name="Guo X."/>
            <person name="Zheng S."/>
            <person name="Wang B."/>
            <person name="Yu K."/>
            <person name="Liang Q."/>
            <person name="Yang W."/>
            <person name="Lou X."/>
            <person name="Chen J."/>
            <person name="Feng M."/>
            <person name="Jian J."/>
            <person name="Zhang X."/>
            <person name="Luo G."/>
            <person name="Jiang Y."/>
            <person name="Liu J."/>
            <person name="Wang Z."/>
            <person name="Sha Y."/>
            <person name="Zhang B."/>
            <person name="Wu H."/>
            <person name="Tang D."/>
            <person name="Shen Q."/>
            <person name="Xue P."/>
            <person name="Zou S."/>
            <person name="Wang X."/>
            <person name="Liu X."/>
            <person name="Wang F."/>
            <person name="Yang Y."/>
            <person name="An X."/>
            <person name="Dong Z."/>
            <person name="Zhang K."/>
            <person name="Zhang X."/>
            <person name="Luo M.C."/>
            <person name="Dvorak J."/>
            <person name="Tong Y."/>
            <person name="Wang J."/>
            <person name="Yang H."/>
            <person name="Li Z."/>
            <person name="Wang D."/>
            <person name="Zhang A."/>
            <person name="Wang J."/>
        </authorList>
    </citation>
    <scope>NUCLEOTIDE SEQUENCE</scope>
</reference>
<feature type="chain" id="PRO_5010971359" description="peroxidase" evidence="22">
    <location>
        <begin position="22"/>
        <end position="553"/>
    </location>
</feature>
<keyword evidence="9 18" id="KW-0106">Calcium</keyword>
<dbReference type="Pfam" id="PF00141">
    <property type="entry name" value="peroxidase"/>
    <property type="match status" value="1"/>
</dbReference>
<dbReference type="Gene3D" id="1.10.420.10">
    <property type="entry name" value="Peroxidase, domain 2"/>
    <property type="match status" value="1"/>
</dbReference>
<comment type="catalytic activity">
    <reaction evidence="1">
        <text>2 a phenolic donor + H2O2 = 2 a phenolic radical donor + 2 H2O</text>
        <dbReference type="Rhea" id="RHEA:56136"/>
        <dbReference type="ChEBI" id="CHEBI:15377"/>
        <dbReference type="ChEBI" id="CHEBI:16240"/>
        <dbReference type="ChEBI" id="CHEBI:139520"/>
        <dbReference type="ChEBI" id="CHEBI:139521"/>
        <dbReference type="EC" id="1.11.1.7"/>
    </reaction>
</comment>
<evidence type="ECO:0000256" key="10">
    <source>
        <dbReference type="ARBA" id="ARBA00023002"/>
    </source>
</evidence>
<feature type="domain" description="Plant heme peroxidase family profile" evidence="23">
    <location>
        <begin position="30"/>
        <end position="326"/>
    </location>
</feature>
<dbReference type="CDD" id="cd00693">
    <property type="entry name" value="secretory_peroxidase"/>
    <property type="match status" value="1"/>
</dbReference>
<dbReference type="GO" id="GO:0005576">
    <property type="term" value="C:extracellular region"/>
    <property type="evidence" value="ECO:0007669"/>
    <property type="project" value="UniProtKB-SubCell"/>
</dbReference>
<keyword evidence="5 24" id="KW-0575">Peroxidase</keyword>
<dbReference type="SUPFAM" id="SSF48113">
    <property type="entry name" value="Heme-dependent peroxidases"/>
    <property type="match status" value="1"/>
</dbReference>
<evidence type="ECO:0000256" key="8">
    <source>
        <dbReference type="ARBA" id="ARBA00022729"/>
    </source>
</evidence>
<dbReference type="PROSITE" id="PS00436">
    <property type="entry name" value="PEROXIDASE_2"/>
    <property type="match status" value="1"/>
</dbReference>
<comment type="similarity">
    <text evidence="3">Belongs to the peroxidase family. Ascorbate peroxidase subfamily.</text>
</comment>
<dbReference type="GO" id="GO:0020037">
    <property type="term" value="F:heme binding"/>
    <property type="evidence" value="ECO:0007669"/>
    <property type="project" value="InterPro"/>
</dbReference>
<comment type="cofactor">
    <cofactor evidence="18">
        <name>Ca(2+)</name>
        <dbReference type="ChEBI" id="CHEBI:29108"/>
    </cofactor>
    <text evidence="18">Binds 2 calcium ions per subunit.</text>
</comment>
<dbReference type="InterPro" id="IPR033905">
    <property type="entry name" value="Secretory_peroxidase"/>
</dbReference>
<dbReference type="PROSITE" id="PS00435">
    <property type="entry name" value="PEROXIDASE_1"/>
    <property type="match status" value="1"/>
</dbReference>
<evidence type="ECO:0000256" key="18">
    <source>
        <dbReference type="PIRSR" id="PIRSR600823-3"/>
    </source>
</evidence>
<evidence type="ECO:0000256" key="14">
    <source>
        <dbReference type="ARBA" id="ARBA00023283"/>
    </source>
</evidence>
<keyword evidence="14" id="KW-0873">Pyrrolidone carboxylic acid</keyword>
<evidence type="ECO:0000256" key="19">
    <source>
        <dbReference type="PIRSR" id="PIRSR600823-4"/>
    </source>
</evidence>
<evidence type="ECO:0000256" key="4">
    <source>
        <dbReference type="ARBA" id="ARBA00012313"/>
    </source>
</evidence>
<feature type="binding site" evidence="18">
    <location>
        <position position="81"/>
    </location>
    <ligand>
        <name>Ca(2+)</name>
        <dbReference type="ChEBI" id="CHEBI:29108"/>
        <label>1</label>
    </ligand>
</feature>
<evidence type="ECO:0000256" key="12">
    <source>
        <dbReference type="ARBA" id="ARBA00023157"/>
    </source>
</evidence>
<feature type="binding site" evidence="18">
    <location>
        <position position="90"/>
    </location>
    <ligand>
        <name>Ca(2+)</name>
        <dbReference type="ChEBI" id="CHEBI:29108"/>
        <label>1</label>
    </ligand>
</feature>
<evidence type="ECO:0000256" key="13">
    <source>
        <dbReference type="ARBA" id="ARBA00023180"/>
    </source>
</evidence>
<sequence>MASRAAAAAVVVLALVCAVQSSLSAATAGGLSPDFHAVTCPPLEQIVAFHVGEAFKNDSGVAPALIRILFHDCFPQGCDGSVLIEGPGTEQDEIPNKTLRRVALDLIDRIRMRVHSACSRTVSCADITVLATRESLVLAGGPRFEVALGRRDSFFPASPVQVGLLPAPFHPVDKLIKSFGDRGLDVADLVSLSGAHTFGVAHCPAFDDRFKNGFDTNPAIDPKFATGLRNKCAKDTPEGTLKQNLDVRTPDIFDNKYYFDLIARQGLFKSDQGLFDHPTTKRMATRFSLNQDAFFEQFARSMAKMVNMDLLTGDKGEIRVRCAVRGTPPRIQAAAAGDDEGIAADIFPTSLSCKTRNGAMSLIPNLPQNEKQHKGPNGGRQRRRERGGEEISDGRGKRPETKQLPNPASSWAGEDEMVAILHRVVAPRADIRVQDGFLTQVLPSVQPIKVFKNGLGKEGAVLAKPYVERKKDKFASARKKDKFASARKKQSAPTGEDVCNDDKEVGGNRVTLTKTIFALYPFTRNSVKHNGSGASGKECFDPVTPTMGEAYNL</sequence>
<feature type="region of interest" description="Disordered" evidence="21">
    <location>
        <begin position="477"/>
        <end position="504"/>
    </location>
</feature>
<evidence type="ECO:0000256" key="15">
    <source>
        <dbReference type="ARBA" id="ARBA00023324"/>
    </source>
</evidence>
<dbReference type="Gene3D" id="1.10.520.10">
    <property type="match status" value="1"/>
</dbReference>
<dbReference type="InterPro" id="IPR000823">
    <property type="entry name" value="Peroxidase_pln"/>
</dbReference>
<feature type="compositionally biased region" description="Basic residues" evidence="21">
    <location>
        <begin position="477"/>
        <end position="490"/>
    </location>
</feature>
<dbReference type="InterPro" id="IPR010255">
    <property type="entry name" value="Haem_peroxidase_sf"/>
</dbReference>
<evidence type="ECO:0000256" key="17">
    <source>
        <dbReference type="PIRSR" id="PIRSR600823-2"/>
    </source>
</evidence>
<feature type="region of interest" description="Disordered" evidence="21">
    <location>
        <begin position="359"/>
        <end position="411"/>
    </location>
</feature>
<feature type="site" description="Transition state stabilizer" evidence="19">
    <location>
        <position position="67"/>
    </location>
</feature>
<evidence type="ECO:0000256" key="9">
    <source>
        <dbReference type="ARBA" id="ARBA00022837"/>
    </source>
</evidence>
<evidence type="ECO:0000256" key="7">
    <source>
        <dbReference type="ARBA" id="ARBA00022723"/>
    </source>
</evidence>
<feature type="signal peptide" evidence="22">
    <location>
        <begin position="1"/>
        <end position="21"/>
    </location>
</feature>
<dbReference type="eggNOG" id="ENOG502QT8W">
    <property type="taxonomic scope" value="Eukaryota"/>
</dbReference>
<keyword evidence="10" id="KW-0560">Oxidoreductase</keyword>
<keyword evidence="15" id="KW-0376">Hydrogen peroxide</keyword>
<dbReference type="InterPro" id="IPR002016">
    <property type="entry name" value="Haem_peroxidase"/>
</dbReference>
<dbReference type="STRING" id="4572.M7YWD3"/>
<dbReference type="EMBL" id="KD175438">
    <property type="protein sequence ID" value="EMS55043.1"/>
    <property type="molecule type" value="Genomic_DNA"/>
</dbReference>
<keyword evidence="12 20" id="KW-1015">Disulfide bond</keyword>
<evidence type="ECO:0000256" key="16">
    <source>
        <dbReference type="PIRSR" id="PIRSR600823-1"/>
    </source>
</evidence>
<evidence type="ECO:0000313" key="24">
    <source>
        <dbReference type="EMBL" id="EMS55043.1"/>
    </source>
</evidence>
<dbReference type="EC" id="1.11.1.7" evidence="4"/>
<accession>M7YWD3</accession>
<feature type="binding site" description="axial binding residue" evidence="18">
    <location>
        <position position="196"/>
    </location>
    <ligand>
        <name>heme b</name>
        <dbReference type="ChEBI" id="CHEBI:60344"/>
    </ligand>
    <ligandPart>
        <name>Fe</name>
        <dbReference type="ChEBI" id="CHEBI:18248"/>
    </ligandPart>
</feature>
<dbReference type="PANTHER" id="PTHR31517">
    <property type="match status" value="1"/>
</dbReference>
<feature type="binding site" evidence="18">
    <location>
        <position position="197"/>
    </location>
    <ligand>
        <name>Ca(2+)</name>
        <dbReference type="ChEBI" id="CHEBI:29108"/>
        <label>2</label>
    </ligand>
</feature>
<feature type="binding site" evidence="18">
    <location>
        <position position="254"/>
    </location>
    <ligand>
        <name>Ca(2+)</name>
        <dbReference type="ChEBI" id="CHEBI:29108"/>
        <label>2</label>
    </ligand>
</feature>
<evidence type="ECO:0000256" key="21">
    <source>
        <dbReference type="SAM" id="MobiDB-lite"/>
    </source>
</evidence>
<dbReference type="FunFam" id="1.10.420.10:FF:000006">
    <property type="entry name" value="Peroxidase"/>
    <property type="match status" value="1"/>
</dbReference>
<evidence type="ECO:0000256" key="22">
    <source>
        <dbReference type="SAM" id="SignalP"/>
    </source>
</evidence>
<dbReference type="PROSITE" id="PS50873">
    <property type="entry name" value="PEROXIDASE_4"/>
    <property type="match status" value="1"/>
</dbReference>
<dbReference type="PANTHER" id="PTHR31517:SF51">
    <property type="entry name" value="PEROXIDASE 55"/>
    <property type="match status" value="1"/>
</dbReference>
<dbReference type="GO" id="GO:0046872">
    <property type="term" value="F:metal ion binding"/>
    <property type="evidence" value="ECO:0007669"/>
    <property type="project" value="UniProtKB-KW"/>
</dbReference>
<protein>
    <recommendedName>
        <fullName evidence="4">peroxidase</fullName>
        <ecNumber evidence="4">1.11.1.7</ecNumber>
    </recommendedName>
</protein>
<evidence type="ECO:0000256" key="5">
    <source>
        <dbReference type="ARBA" id="ARBA00022559"/>
    </source>
</evidence>